<protein>
    <submittedName>
        <fullName evidence="1">Uncharacterized protein</fullName>
    </submittedName>
</protein>
<keyword evidence="2" id="KW-1185">Reference proteome</keyword>
<evidence type="ECO:0000313" key="2">
    <source>
        <dbReference type="Proteomes" id="UP000291343"/>
    </source>
</evidence>
<accession>A0A482WM70</accession>
<reference evidence="1 2" key="1">
    <citation type="journal article" date="2017" name="Gigascience">
        <title>Genome sequence of the small brown planthopper, Laodelphax striatellus.</title>
        <authorList>
            <person name="Zhu J."/>
            <person name="Jiang F."/>
            <person name="Wang X."/>
            <person name="Yang P."/>
            <person name="Bao Y."/>
            <person name="Zhao W."/>
            <person name="Wang W."/>
            <person name="Lu H."/>
            <person name="Wang Q."/>
            <person name="Cui N."/>
            <person name="Li J."/>
            <person name="Chen X."/>
            <person name="Luo L."/>
            <person name="Yu J."/>
            <person name="Kang L."/>
            <person name="Cui F."/>
        </authorList>
    </citation>
    <scope>NUCLEOTIDE SEQUENCE [LARGE SCALE GENOMIC DNA]</scope>
    <source>
        <strain evidence="1">Lst14</strain>
    </source>
</reference>
<proteinExistence type="predicted"/>
<organism evidence="1 2">
    <name type="scientific">Laodelphax striatellus</name>
    <name type="common">Small brown planthopper</name>
    <name type="synonym">Delphax striatella</name>
    <dbReference type="NCBI Taxonomy" id="195883"/>
    <lineage>
        <taxon>Eukaryota</taxon>
        <taxon>Metazoa</taxon>
        <taxon>Ecdysozoa</taxon>
        <taxon>Arthropoda</taxon>
        <taxon>Hexapoda</taxon>
        <taxon>Insecta</taxon>
        <taxon>Pterygota</taxon>
        <taxon>Neoptera</taxon>
        <taxon>Paraneoptera</taxon>
        <taxon>Hemiptera</taxon>
        <taxon>Auchenorrhyncha</taxon>
        <taxon>Fulgoroidea</taxon>
        <taxon>Delphacidae</taxon>
        <taxon>Criomorphinae</taxon>
        <taxon>Laodelphax</taxon>
    </lineage>
</organism>
<name>A0A482WM70_LAOST</name>
<dbReference type="InParanoid" id="A0A482WM70"/>
<gene>
    <name evidence="1" type="ORF">LSTR_LSTR006953</name>
</gene>
<dbReference type="EMBL" id="QKKF02031090">
    <property type="protein sequence ID" value="RZF34568.1"/>
    <property type="molecule type" value="Genomic_DNA"/>
</dbReference>
<comment type="caution">
    <text evidence="1">The sequence shown here is derived from an EMBL/GenBank/DDBJ whole genome shotgun (WGS) entry which is preliminary data.</text>
</comment>
<evidence type="ECO:0000313" key="1">
    <source>
        <dbReference type="EMBL" id="RZF34568.1"/>
    </source>
</evidence>
<dbReference type="Proteomes" id="UP000291343">
    <property type="component" value="Unassembled WGS sequence"/>
</dbReference>
<dbReference type="AlphaFoldDB" id="A0A482WM70"/>
<sequence length="177" mass="20067">MYNTDIKSFSMKNSTERSYSRSSSIGIASDYMLPGGSLASPIGSVSKEFRFCAVQHPSVKSNSGKEAAFYDPSKAEADKTCQDYVKDAEELFRKLQQKLQGKPYNQKDLIKGNVILTSMRNEVVMRNVISDLVSHHHQSARKRRVLKLELQETERRANWYHSALEKLISDADTKVCI</sequence>